<dbReference type="RefSeq" id="WP_380619182.1">
    <property type="nucleotide sequence ID" value="NZ_JBHSDK010000010.1"/>
</dbReference>
<feature type="transmembrane region" description="Helical" evidence="6">
    <location>
        <begin position="258"/>
        <end position="279"/>
    </location>
</feature>
<feature type="region of interest" description="Disordered" evidence="5">
    <location>
        <begin position="524"/>
        <end position="549"/>
    </location>
</feature>
<feature type="transmembrane region" description="Helical" evidence="6">
    <location>
        <begin position="217"/>
        <end position="238"/>
    </location>
</feature>
<feature type="domain" description="STAS" evidence="7">
    <location>
        <begin position="432"/>
        <end position="526"/>
    </location>
</feature>
<name>A0ABV8TWP0_9ACTN</name>
<dbReference type="CDD" id="cd07042">
    <property type="entry name" value="STAS_SulP_like_sulfate_transporter"/>
    <property type="match status" value="1"/>
</dbReference>
<comment type="caution">
    <text evidence="8">The sequence shown here is derived from an EMBL/GenBank/DDBJ whole genome shotgun (WGS) entry which is preliminary data.</text>
</comment>
<sequence>MTRPETDYPRQRIAGPSRLLPLLGWFHDYRRPHLARDTAAGLTVAAVLVPQSMAYAALAGLPPSAGIHAAVVPLAAYAAVGSSGTVSIGPSAITAMVTASVLAPLADGSPGRYTVLAGALALLVGAVHLFLGATGLSSATRLLSRPVIAGFTAAAALIIAAGQIGPLLGAATERADALPGLIGETASAAGDVDAATVALAAGAVAALLALKRFAPRLPGALIVMITAATAAALIGPAVETIGAMDVGPPTPSVPLISAADLAALLPGALTVALVTAAESTATANTLGSRTGQEPVPRRELLGLGAANTAAGLFGAFPVSGGLSRSAVAHSAGARTPVASLVAAAAVLLLAIPLSPWLSGIPDAALAAIVVTAALGLVRPRSLFALARTGRPEALVLATAFAATLLLGAVPGLAIGVAASLGVLLWRATRPLVSASACECGGSTTLRVTGPLCFANRQKVREAVDGCVSARPGLNRIDLDLAAVPFIDADGAELLAGMRRSLGERGVSLRLSAADRSSERVLHRSGLGSLLAPAPPRTGLDAGEEEGKRA</sequence>
<evidence type="ECO:0000313" key="9">
    <source>
        <dbReference type="Proteomes" id="UP001595823"/>
    </source>
</evidence>
<evidence type="ECO:0000259" key="7">
    <source>
        <dbReference type="PROSITE" id="PS50801"/>
    </source>
</evidence>
<dbReference type="SUPFAM" id="SSF52091">
    <property type="entry name" value="SpoIIaa-like"/>
    <property type="match status" value="1"/>
</dbReference>
<dbReference type="Pfam" id="PF00916">
    <property type="entry name" value="Sulfate_transp"/>
    <property type="match status" value="1"/>
</dbReference>
<dbReference type="EMBL" id="JBHSDK010000010">
    <property type="protein sequence ID" value="MFC4334971.1"/>
    <property type="molecule type" value="Genomic_DNA"/>
</dbReference>
<dbReference type="PANTHER" id="PTHR11814">
    <property type="entry name" value="SULFATE TRANSPORTER"/>
    <property type="match status" value="1"/>
</dbReference>
<feature type="transmembrane region" description="Helical" evidence="6">
    <location>
        <begin position="331"/>
        <end position="351"/>
    </location>
</feature>
<dbReference type="Gene3D" id="3.30.750.24">
    <property type="entry name" value="STAS domain"/>
    <property type="match status" value="1"/>
</dbReference>
<evidence type="ECO:0000256" key="5">
    <source>
        <dbReference type="SAM" id="MobiDB-lite"/>
    </source>
</evidence>
<dbReference type="InterPro" id="IPR002645">
    <property type="entry name" value="STAS_dom"/>
</dbReference>
<feature type="transmembrane region" description="Helical" evidence="6">
    <location>
        <begin position="70"/>
        <end position="93"/>
    </location>
</feature>
<evidence type="ECO:0000313" key="8">
    <source>
        <dbReference type="EMBL" id="MFC4334971.1"/>
    </source>
</evidence>
<keyword evidence="9" id="KW-1185">Reference proteome</keyword>
<dbReference type="PROSITE" id="PS50801">
    <property type="entry name" value="STAS"/>
    <property type="match status" value="1"/>
</dbReference>
<comment type="subcellular location">
    <subcellularLocation>
        <location evidence="1">Membrane</location>
        <topology evidence="1">Multi-pass membrane protein</topology>
    </subcellularLocation>
</comment>
<feature type="transmembrane region" description="Helical" evidence="6">
    <location>
        <begin position="393"/>
        <end position="425"/>
    </location>
</feature>
<protein>
    <submittedName>
        <fullName evidence="8">SulP family inorganic anion transporter</fullName>
    </submittedName>
</protein>
<dbReference type="Pfam" id="PF01740">
    <property type="entry name" value="STAS"/>
    <property type="match status" value="1"/>
</dbReference>
<evidence type="ECO:0000256" key="2">
    <source>
        <dbReference type="ARBA" id="ARBA00022692"/>
    </source>
</evidence>
<feature type="transmembrane region" description="Helical" evidence="6">
    <location>
        <begin position="39"/>
        <end position="58"/>
    </location>
</feature>
<dbReference type="InterPro" id="IPR001902">
    <property type="entry name" value="SLC26A/SulP_fam"/>
</dbReference>
<dbReference type="InterPro" id="IPR011547">
    <property type="entry name" value="SLC26A/SulP_dom"/>
</dbReference>
<keyword evidence="4 6" id="KW-0472">Membrane</keyword>
<evidence type="ECO:0000256" key="4">
    <source>
        <dbReference type="ARBA" id="ARBA00023136"/>
    </source>
</evidence>
<organism evidence="8 9">
    <name type="scientific">Salininema proteolyticum</name>
    <dbReference type="NCBI Taxonomy" id="1607685"/>
    <lineage>
        <taxon>Bacteria</taxon>
        <taxon>Bacillati</taxon>
        <taxon>Actinomycetota</taxon>
        <taxon>Actinomycetes</taxon>
        <taxon>Glycomycetales</taxon>
        <taxon>Glycomycetaceae</taxon>
        <taxon>Salininema</taxon>
    </lineage>
</organism>
<feature type="transmembrane region" description="Helical" evidence="6">
    <location>
        <begin position="113"/>
        <end position="136"/>
    </location>
</feature>
<dbReference type="InterPro" id="IPR036513">
    <property type="entry name" value="STAS_dom_sf"/>
</dbReference>
<proteinExistence type="predicted"/>
<evidence type="ECO:0000256" key="3">
    <source>
        <dbReference type="ARBA" id="ARBA00022989"/>
    </source>
</evidence>
<feature type="transmembrane region" description="Helical" evidence="6">
    <location>
        <begin position="192"/>
        <end position="210"/>
    </location>
</feature>
<evidence type="ECO:0000256" key="1">
    <source>
        <dbReference type="ARBA" id="ARBA00004141"/>
    </source>
</evidence>
<feature type="transmembrane region" description="Helical" evidence="6">
    <location>
        <begin position="148"/>
        <end position="172"/>
    </location>
</feature>
<keyword evidence="3 6" id="KW-1133">Transmembrane helix</keyword>
<reference evidence="9" key="1">
    <citation type="journal article" date="2019" name="Int. J. Syst. Evol. Microbiol.">
        <title>The Global Catalogue of Microorganisms (GCM) 10K type strain sequencing project: providing services to taxonomists for standard genome sequencing and annotation.</title>
        <authorList>
            <consortium name="The Broad Institute Genomics Platform"/>
            <consortium name="The Broad Institute Genome Sequencing Center for Infectious Disease"/>
            <person name="Wu L."/>
            <person name="Ma J."/>
        </authorList>
    </citation>
    <scope>NUCLEOTIDE SEQUENCE [LARGE SCALE GENOMIC DNA]</scope>
    <source>
        <strain evidence="9">IBRC-M 10908</strain>
    </source>
</reference>
<accession>A0ABV8TWP0</accession>
<evidence type="ECO:0000256" key="6">
    <source>
        <dbReference type="SAM" id="Phobius"/>
    </source>
</evidence>
<gene>
    <name evidence="8" type="ORF">ACFPET_07155</name>
</gene>
<feature type="transmembrane region" description="Helical" evidence="6">
    <location>
        <begin position="363"/>
        <end position="381"/>
    </location>
</feature>
<keyword evidence="2 6" id="KW-0812">Transmembrane</keyword>
<dbReference type="Proteomes" id="UP001595823">
    <property type="component" value="Unassembled WGS sequence"/>
</dbReference>